<reference evidence="5" key="2">
    <citation type="journal article" date="2012" name="G3 (Bethesda)">
        <title>Pichia sorbitophila, an interspecies yeast hybrid reveals early steps of genome resolution following polyploidization.</title>
        <authorList>
            <person name="Leh Louis V."/>
            <person name="Despons L."/>
            <person name="Friedrich A."/>
            <person name="Martin T."/>
            <person name="Durrens P."/>
            <person name="Casaregola S."/>
            <person name="Neuveglise C."/>
            <person name="Fairhead C."/>
            <person name="Marck C."/>
            <person name="Cruz J.A."/>
            <person name="Straub M.L."/>
            <person name="Kugler V."/>
            <person name="Sacerdot C."/>
            <person name="Uzunov Z."/>
            <person name="Thierry A."/>
            <person name="Weiss S."/>
            <person name="Bleykasten C."/>
            <person name="De Montigny J."/>
            <person name="Jacques N."/>
            <person name="Jung P."/>
            <person name="Lemaire M."/>
            <person name="Mallet S."/>
            <person name="Morel G."/>
            <person name="Richard G.F."/>
            <person name="Sarkar A."/>
            <person name="Savel G."/>
            <person name="Schacherer J."/>
            <person name="Seret M.L."/>
            <person name="Talla E."/>
            <person name="Samson G."/>
            <person name="Jubin C."/>
            <person name="Poulain J."/>
            <person name="Vacherie B."/>
            <person name="Barbe V."/>
            <person name="Pelletier E."/>
            <person name="Sherman D.J."/>
            <person name="Westhof E."/>
            <person name="Weissenbach J."/>
            <person name="Baret P.V."/>
            <person name="Wincker P."/>
            <person name="Gaillardin C."/>
            <person name="Dujon B."/>
            <person name="Souciet J.L."/>
        </authorList>
    </citation>
    <scope>NUCLEOTIDE SEQUENCE [LARGE SCALE GENOMIC DNA]</scope>
    <source>
        <strain evidence="5">ATCC MYA-4447 / BCRC 22081 / CBS 7064 / NBRC 10061 / NRRL Y-12695</strain>
    </source>
</reference>
<dbReference type="PANTHER" id="PTHR39463">
    <property type="entry name" value="MEDUSA"/>
    <property type="match status" value="1"/>
</dbReference>
<dbReference type="AlphaFoldDB" id="G8YIK5"/>
<dbReference type="PANTHER" id="PTHR39463:SF1">
    <property type="entry name" value="MEDUSA"/>
    <property type="match status" value="1"/>
</dbReference>
<evidence type="ECO:0000259" key="2">
    <source>
        <dbReference type="Pfam" id="PF23305"/>
    </source>
</evidence>
<accession>G8YIK5</accession>
<dbReference type="EMBL" id="FO082053">
    <property type="protein sequence ID" value="CCE80150.1"/>
    <property type="molecule type" value="Genomic_DNA"/>
</dbReference>
<dbReference type="Proteomes" id="UP000005222">
    <property type="component" value="Chromosome G"/>
</dbReference>
<keyword evidence="5" id="KW-1185">Reference proteome</keyword>
<feature type="region of interest" description="Disordered" evidence="1">
    <location>
        <begin position="1"/>
        <end position="43"/>
    </location>
</feature>
<sequence>MEHNFNTTASTPELKETGWSKPSARKRREIEDVVPSEDSEPNLIRTSSLDTESIRQNLSLVNTPIRLWVSKDIMKMTENWTPEETEEERRLVRFSFEPISATDYRVDFEVISKSDYTPEKPFISCIYWKEKDSYMVTSVDIILVLEYLVHQSFSIEEKNRVRRNLQSLKPFTILRSDKNHQRFFNAIMKMEDPRPRNIEKDLKVFKWSDLLNAFDKVLSKYSTNVSRKTFGEGRPGFVRHPIVPMNDGVQNGTKHTERIVDKKESPSPNAYSFSETPTIVRTYAASEETRSKENFSPVANSEPTFVPHERLKVIKRKNNHTGNQQYYFKNNSFTHALKPADSSVAHTENKNGNTVKTEVDNYDAGNKKVGDDGVAASTLEEEKSASRENLSLQETSSQDDSTKTEESEGSDSTNEASSENAKTASSVSLSKSDEVNGSNTGLYSGSESTSNIGDNSSSAKDGSQSSASVFSNEHTNGINSSSTSTNNSVPTFKSRRKKNTEQKANDVTEEKKNDPYLNSFAQDQRRRIFGPIKETKQKPDFNGLSYFQYPTKSQLYHKKPEDPSPILPRNTGVNRRSDPAQLGMALPISPLGMNYSATAKGSSVPPLEDLPSIRQKGDQQNNIRLPSIKESLQCPPLDSANITLPQIASSFDERKNPNLDFSKYGTKQQLPAPREIESNIEAFKKSQASSSKEGNGVEAKKIMEASGNSKNLPLESASQKVQAGKDNASNPSNKKNEP</sequence>
<feature type="region of interest" description="Disordered" evidence="1">
    <location>
        <begin position="649"/>
        <end position="738"/>
    </location>
</feature>
<dbReference type="Proteomes" id="UP000005222">
    <property type="component" value="Chromosome H"/>
</dbReference>
<evidence type="ECO:0000313" key="3">
    <source>
        <dbReference type="EMBL" id="CCE80150.1"/>
    </source>
</evidence>
<feature type="compositionally biased region" description="Polar residues" evidence="1">
    <location>
        <begin position="469"/>
        <end position="478"/>
    </location>
</feature>
<dbReference type="InterPro" id="IPR055509">
    <property type="entry name" value="DUF7082"/>
</dbReference>
<feature type="domain" description="DUF7082" evidence="2">
    <location>
        <begin position="65"/>
        <end position="218"/>
    </location>
</feature>
<proteinExistence type="predicted"/>
<dbReference type="HOGENOM" id="CLU_376024_0_0_1"/>
<dbReference type="EMBL" id="FO082052">
    <property type="protein sequence ID" value="CCE80915.1"/>
    <property type="molecule type" value="Genomic_DNA"/>
</dbReference>
<gene>
    <name evidence="3" type="primary">Piso0_003251</name>
    <name evidence="3" type="ORF">GNLVRS01_PISO0G08212g</name>
    <name evidence="4" type="ORF">GNLVRS01_PISO0H08213g</name>
</gene>
<feature type="compositionally biased region" description="Basic and acidic residues" evidence="1">
    <location>
        <begin position="499"/>
        <end position="514"/>
    </location>
</feature>
<reference evidence="3" key="1">
    <citation type="submission" date="2011-10" db="EMBL/GenBank/DDBJ databases">
        <authorList>
            <person name="Genoscope - CEA"/>
        </authorList>
    </citation>
    <scope>NUCLEOTIDE SEQUENCE</scope>
</reference>
<evidence type="ECO:0000313" key="5">
    <source>
        <dbReference type="Proteomes" id="UP000005222"/>
    </source>
</evidence>
<dbReference type="OrthoDB" id="1751210at2759"/>
<dbReference type="STRING" id="559304.G8YIK5"/>
<evidence type="ECO:0000313" key="4">
    <source>
        <dbReference type="EMBL" id="CCE80915.1"/>
    </source>
</evidence>
<organism evidence="3 5">
    <name type="scientific">Pichia sorbitophila (strain ATCC MYA-4447 / BCRC 22081 / CBS 7064 / NBRC 10061 / NRRL Y-12695)</name>
    <name type="common">Hybrid yeast</name>
    <dbReference type="NCBI Taxonomy" id="559304"/>
    <lineage>
        <taxon>Eukaryota</taxon>
        <taxon>Fungi</taxon>
        <taxon>Dikarya</taxon>
        <taxon>Ascomycota</taxon>
        <taxon>Saccharomycotina</taxon>
        <taxon>Pichiomycetes</taxon>
        <taxon>Debaryomycetaceae</taxon>
        <taxon>Millerozyma</taxon>
    </lineage>
</organism>
<feature type="compositionally biased region" description="Polar residues" evidence="1">
    <location>
        <begin position="387"/>
        <end position="399"/>
    </location>
</feature>
<feature type="compositionally biased region" description="Polar residues" evidence="1">
    <location>
        <begin position="1"/>
        <end position="11"/>
    </location>
</feature>
<name>G8YIK5_PICSO</name>
<protein>
    <submittedName>
        <fullName evidence="3">Piso0_003251 protein</fullName>
    </submittedName>
</protein>
<dbReference type="InParanoid" id="G8YIK5"/>
<dbReference type="Pfam" id="PF23305">
    <property type="entry name" value="DUF7082"/>
    <property type="match status" value="1"/>
</dbReference>
<dbReference type="GO" id="GO:0005634">
    <property type="term" value="C:nucleus"/>
    <property type="evidence" value="ECO:0007669"/>
    <property type="project" value="TreeGrafter"/>
</dbReference>
<feature type="region of interest" description="Disordered" evidence="1">
    <location>
        <begin position="341"/>
        <end position="578"/>
    </location>
</feature>
<feature type="compositionally biased region" description="Low complexity" evidence="1">
    <location>
        <begin position="479"/>
        <end position="488"/>
    </location>
</feature>
<feature type="compositionally biased region" description="Polar residues" evidence="1">
    <location>
        <begin position="706"/>
        <end position="738"/>
    </location>
</feature>
<dbReference type="eggNOG" id="ENOG502QTDM">
    <property type="taxonomic scope" value="Eukaryota"/>
</dbReference>
<feature type="compositionally biased region" description="Polar residues" evidence="1">
    <location>
        <begin position="410"/>
        <end position="455"/>
    </location>
</feature>
<feature type="compositionally biased region" description="Polar residues" evidence="1">
    <location>
        <begin position="344"/>
        <end position="356"/>
    </location>
</feature>
<evidence type="ECO:0000256" key="1">
    <source>
        <dbReference type="SAM" id="MobiDB-lite"/>
    </source>
</evidence>
<feature type="compositionally biased region" description="Low complexity" evidence="1">
    <location>
        <begin position="456"/>
        <end position="468"/>
    </location>
</feature>